<sequence>MDAATRPLRYAVLGAGARSETYVRGIADARRTDATLHAIGDVNAGRAQHFRAVATTAGAEDVVTFAPDDLEEVIARHDIDRVIVTTPDATHAAYVVRALHAGADVIVEKPLTTDLEGARAIADAAEETGRSVTATFNYRYSPRNFALKELLLSGEIGQVTSVHFEWVLDTVHGADYFRRWHRLKTNSGGLLVHKSSHHFDLVNWWLADAPRRVYASGGLRFYGAANAASRGLGARPERGSVGAPTDDPFVLDMRTVPGLAELYLRNETHDGYVRDLDVFSADITIEDNLALVVDYARGATMTYSLNAHSPWEGYTVSINGTEGRAELTVVERAAVSSPAVVDPSYSDVRTQSPQRTEGERLLVQRHWGEAREVPIPGGGGNHGGGDERMLDDLLHREPEADALGRRADFRDGVRAIAVGIAGNLSLETGTAVDLTTMGLPGWARPDAAVTR</sequence>
<feature type="domain" description="Gfo/Idh/MocA-like oxidoreductase C-terminal" evidence="3">
    <location>
        <begin position="148"/>
        <end position="434"/>
    </location>
</feature>
<dbReference type="STRING" id="92835.RS81_02475"/>
<feature type="domain" description="Gfo/Idh/MocA-like oxidoreductase N-terminal" evidence="2">
    <location>
        <begin position="8"/>
        <end position="134"/>
    </location>
</feature>
<keyword evidence="4" id="KW-0560">Oxidoreductase</keyword>
<name>A0A0M2GY42_9MICO</name>
<evidence type="ECO:0000313" key="4">
    <source>
        <dbReference type="EMBL" id="KJL38680.1"/>
    </source>
</evidence>
<dbReference type="GO" id="GO:0016491">
    <property type="term" value="F:oxidoreductase activity"/>
    <property type="evidence" value="ECO:0007669"/>
    <property type="project" value="UniProtKB-KW"/>
</dbReference>
<dbReference type="Pfam" id="PF02894">
    <property type="entry name" value="GFO_IDH_MocA_C"/>
    <property type="match status" value="1"/>
</dbReference>
<comment type="caution">
    <text evidence="4">The sequence shown here is derived from an EMBL/GenBank/DDBJ whole genome shotgun (WGS) entry which is preliminary data.</text>
</comment>
<proteinExistence type="inferred from homology"/>
<dbReference type="Gene3D" id="3.30.360.10">
    <property type="entry name" value="Dihydrodipicolinate Reductase, domain 2"/>
    <property type="match status" value="1"/>
</dbReference>
<dbReference type="PATRIC" id="fig|92835.4.peg.2508"/>
<dbReference type="OrthoDB" id="103047at2"/>
<dbReference type="AlphaFoldDB" id="A0A0M2GY42"/>
<reference evidence="4 5" key="1">
    <citation type="submission" date="2015-02" db="EMBL/GenBank/DDBJ databases">
        <title>Draft genome sequences of ten Microbacterium spp. with emphasis on heavy metal contaminated environments.</title>
        <authorList>
            <person name="Corretto E."/>
        </authorList>
    </citation>
    <scope>NUCLEOTIDE SEQUENCE [LARGE SCALE GENOMIC DNA]</scope>
    <source>
        <strain evidence="4 5">DSM 12510</strain>
    </source>
</reference>
<accession>A0A0M2GY42</accession>
<dbReference type="PANTHER" id="PTHR43377">
    <property type="entry name" value="BILIVERDIN REDUCTASE A"/>
    <property type="match status" value="1"/>
</dbReference>
<dbReference type="GO" id="GO:0000166">
    <property type="term" value="F:nucleotide binding"/>
    <property type="evidence" value="ECO:0007669"/>
    <property type="project" value="InterPro"/>
</dbReference>
<dbReference type="InterPro" id="IPR036291">
    <property type="entry name" value="NAD(P)-bd_dom_sf"/>
</dbReference>
<organism evidence="4 5">
    <name type="scientific">Microbacterium terrae</name>
    <dbReference type="NCBI Taxonomy" id="69369"/>
    <lineage>
        <taxon>Bacteria</taxon>
        <taxon>Bacillati</taxon>
        <taxon>Actinomycetota</taxon>
        <taxon>Actinomycetes</taxon>
        <taxon>Micrococcales</taxon>
        <taxon>Microbacteriaceae</taxon>
        <taxon>Microbacterium</taxon>
    </lineage>
</organism>
<comment type="similarity">
    <text evidence="1">Belongs to the Gfo/Idh/MocA family.</text>
</comment>
<dbReference type="EC" id="1.-.-.-" evidence="4"/>
<evidence type="ECO:0000259" key="3">
    <source>
        <dbReference type="Pfam" id="PF02894"/>
    </source>
</evidence>
<evidence type="ECO:0000313" key="5">
    <source>
        <dbReference type="Proteomes" id="UP000033956"/>
    </source>
</evidence>
<dbReference type="InterPro" id="IPR051450">
    <property type="entry name" value="Gfo/Idh/MocA_Oxidoreductases"/>
</dbReference>
<evidence type="ECO:0000259" key="2">
    <source>
        <dbReference type="Pfam" id="PF01408"/>
    </source>
</evidence>
<keyword evidence="5" id="KW-1185">Reference proteome</keyword>
<dbReference type="InterPro" id="IPR004104">
    <property type="entry name" value="Gfo/Idh/MocA-like_OxRdtase_C"/>
</dbReference>
<evidence type="ECO:0000256" key="1">
    <source>
        <dbReference type="ARBA" id="ARBA00010928"/>
    </source>
</evidence>
<dbReference type="Proteomes" id="UP000033956">
    <property type="component" value="Unassembled WGS sequence"/>
</dbReference>
<dbReference type="RefSeq" id="WP_045276379.1">
    <property type="nucleotide sequence ID" value="NZ_BAAAUP010000002.1"/>
</dbReference>
<dbReference type="PANTHER" id="PTHR43377:SF2">
    <property type="entry name" value="BINDING ROSSMANN FOLD OXIDOREDUCTASE, PUTATIVE (AFU_ORTHOLOGUE AFUA_4G00560)-RELATED"/>
    <property type="match status" value="1"/>
</dbReference>
<gene>
    <name evidence="4" type="primary">yteT_2</name>
    <name evidence="4" type="ORF">RS81_02475</name>
</gene>
<protein>
    <submittedName>
        <fullName evidence="4">Oxidoreductase YteT</fullName>
        <ecNumber evidence="4">1.-.-.-</ecNumber>
    </submittedName>
</protein>
<dbReference type="InterPro" id="IPR000683">
    <property type="entry name" value="Gfo/Idh/MocA-like_OxRdtase_N"/>
</dbReference>
<dbReference type="Gene3D" id="3.40.50.720">
    <property type="entry name" value="NAD(P)-binding Rossmann-like Domain"/>
    <property type="match status" value="1"/>
</dbReference>
<dbReference type="Pfam" id="PF01408">
    <property type="entry name" value="GFO_IDH_MocA"/>
    <property type="match status" value="1"/>
</dbReference>
<dbReference type="SUPFAM" id="SSF51735">
    <property type="entry name" value="NAD(P)-binding Rossmann-fold domains"/>
    <property type="match status" value="1"/>
</dbReference>
<dbReference type="EMBL" id="JYIZ01000054">
    <property type="protein sequence ID" value="KJL38680.1"/>
    <property type="molecule type" value="Genomic_DNA"/>
</dbReference>
<dbReference type="SUPFAM" id="SSF55347">
    <property type="entry name" value="Glyceraldehyde-3-phosphate dehydrogenase-like, C-terminal domain"/>
    <property type="match status" value="1"/>
</dbReference>